<feature type="domain" description="Cytosol aminopeptidase" evidence="5">
    <location>
        <begin position="430"/>
        <end position="437"/>
    </location>
</feature>
<dbReference type="PANTHER" id="PTHR11963">
    <property type="entry name" value="LEUCINE AMINOPEPTIDASE-RELATED"/>
    <property type="match status" value="1"/>
</dbReference>
<protein>
    <submittedName>
        <fullName evidence="6">Aminopeptidase W07G4.4</fullName>
    </submittedName>
</protein>
<keyword evidence="3" id="KW-0645">Protease</keyword>
<name>A0A4C1SWU5_EUMVA</name>
<dbReference type="InterPro" id="IPR000819">
    <property type="entry name" value="Peptidase_M17_C"/>
</dbReference>
<dbReference type="SUPFAM" id="SSF53187">
    <property type="entry name" value="Zn-dependent exopeptidases"/>
    <property type="match status" value="1"/>
</dbReference>
<dbReference type="EMBL" id="BGZK01000019">
    <property type="protein sequence ID" value="GBP05747.1"/>
    <property type="molecule type" value="Genomic_DNA"/>
</dbReference>
<dbReference type="Proteomes" id="UP000299102">
    <property type="component" value="Unassembled WGS sequence"/>
</dbReference>
<keyword evidence="4" id="KW-0378">Hydrolase</keyword>
<dbReference type="PANTHER" id="PTHR11963:SF48">
    <property type="entry name" value="DIPEPTIDASE B, ISOFORM A"/>
    <property type="match status" value="1"/>
</dbReference>
<dbReference type="AlphaFoldDB" id="A0A4C1SWU5"/>
<dbReference type="PROSITE" id="PS00631">
    <property type="entry name" value="CYTOSOL_AP"/>
    <property type="match status" value="1"/>
</dbReference>
<sequence>MEPEGKHRNSIMKQRILAVFGLVEIVLRCTLTMNDFLGLMMQLEGSDNGAGSLEAPSSDPESQSWSKSISGHFQQAQICMDTRDTSTQVNGVPLSTVTDLASSSYDAVIHVTYPQTASVRPVQALEDVIASALELDKTLEKTPSVLFSSRVSGGRVVVSPTGTFTPYDDVRLVYEAARAGMEKAINAGARRPILIVQSNPDFADADLVLLLGAFEQLYVPIEIREWFPEKRIKLESLGVYGEGLSRPLDALLRNAVALEQARAVTRDIGAGDPERMTAQLVATYVRQEFANSQVSVRVVDDIDTIRREYPLFAAVNRAAHVVERHRGNVIFLEYNPTSGTPEETVILVGKGITYDTGGADLKTGGSMIGMSRDKSGAAAVAGFIKACDTLRPQIKVIGVMCMARNSIGEESYVADELIVSRSGKTVRIGNTDAEGRMVMADLLYEMKERAANEVRPHIYTIATLTGHARLAAGNGYTIVMDNHVARASNHASAFQESGDSIADMVEVSRMRPEDFAVHRGRGEGDDIYQALNQPSAVTPRGHQGPAAFLMMVSDLHEGAVAYSHLDIAASGGSIPERATGSPVLALAKHYKLIQF</sequence>
<comment type="caution">
    <text evidence="6">The sequence shown here is derived from an EMBL/GenBank/DDBJ whole genome shotgun (WGS) entry which is preliminary data.</text>
</comment>
<gene>
    <name evidence="6" type="primary">lap-2</name>
    <name evidence="6" type="ORF">EVAR_5074_1</name>
</gene>
<dbReference type="OrthoDB" id="10041421at2759"/>
<proteinExistence type="inferred from homology"/>
<evidence type="ECO:0000256" key="2">
    <source>
        <dbReference type="ARBA" id="ARBA00022438"/>
    </source>
</evidence>
<accession>A0A4C1SWU5</accession>
<dbReference type="InterPro" id="IPR011356">
    <property type="entry name" value="Leucine_aapep/pepB"/>
</dbReference>
<keyword evidence="7" id="KW-1185">Reference proteome</keyword>
<dbReference type="GO" id="GO:0030145">
    <property type="term" value="F:manganese ion binding"/>
    <property type="evidence" value="ECO:0007669"/>
    <property type="project" value="InterPro"/>
</dbReference>
<reference evidence="6 7" key="1">
    <citation type="journal article" date="2019" name="Commun. Biol.">
        <title>The bagworm genome reveals a unique fibroin gene that provides high tensile strength.</title>
        <authorList>
            <person name="Kono N."/>
            <person name="Nakamura H."/>
            <person name="Ohtoshi R."/>
            <person name="Tomita M."/>
            <person name="Numata K."/>
            <person name="Arakawa K."/>
        </authorList>
    </citation>
    <scope>NUCLEOTIDE SEQUENCE [LARGE SCALE GENOMIC DNA]</scope>
</reference>
<evidence type="ECO:0000256" key="3">
    <source>
        <dbReference type="ARBA" id="ARBA00022670"/>
    </source>
</evidence>
<organism evidence="6 7">
    <name type="scientific">Eumeta variegata</name>
    <name type="common">Bagworm moth</name>
    <name type="synonym">Eumeta japonica</name>
    <dbReference type="NCBI Taxonomy" id="151549"/>
    <lineage>
        <taxon>Eukaryota</taxon>
        <taxon>Metazoa</taxon>
        <taxon>Ecdysozoa</taxon>
        <taxon>Arthropoda</taxon>
        <taxon>Hexapoda</taxon>
        <taxon>Insecta</taxon>
        <taxon>Pterygota</taxon>
        <taxon>Neoptera</taxon>
        <taxon>Endopterygota</taxon>
        <taxon>Lepidoptera</taxon>
        <taxon>Glossata</taxon>
        <taxon>Ditrysia</taxon>
        <taxon>Tineoidea</taxon>
        <taxon>Psychidae</taxon>
        <taxon>Oiketicinae</taxon>
        <taxon>Eumeta</taxon>
    </lineage>
</organism>
<dbReference type="STRING" id="151549.A0A4C1SWU5"/>
<keyword evidence="2 6" id="KW-0031">Aminopeptidase</keyword>
<dbReference type="Pfam" id="PF00883">
    <property type="entry name" value="Peptidase_M17"/>
    <property type="match status" value="1"/>
</dbReference>
<evidence type="ECO:0000313" key="7">
    <source>
        <dbReference type="Proteomes" id="UP000299102"/>
    </source>
</evidence>
<evidence type="ECO:0000256" key="4">
    <source>
        <dbReference type="ARBA" id="ARBA00022801"/>
    </source>
</evidence>
<dbReference type="GO" id="GO:0005737">
    <property type="term" value="C:cytoplasm"/>
    <property type="evidence" value="ECO:0007669"/>
    <property type="project" value="InterPro"/>
</dbReference>
<comment type="similarity">
    <text evidence="1">Belongs to the peptidase M17 family.</text>
</comment>
<evidence type="ECO:0000256" key="1">
    <source>
        <dbReference type="ARBA" id="ARBA00009528"/>
    </source>
</evidence>
<evidence type="ECO:0000259" key="5">
    <source>
        <dbReference type="PROSITE" id="PS00631"/>
    </source>
</evidence>
<evidence type="ECO:0000313" key="6">
    <source>
        <dbReference type="EMBL" id="GBP05747.1"/>
    </source>
</evidence>
<dbReference type="GO" id="GO:0070006">
    <property type="term" value="F:metalloaminopeptidase activity"/>
    <property type="evidence" value="ECO:0007669"/>
    <property type="project" value="InterPro"/>
</dbReference>
<dbReference type="PRINTS" id="PR00481">
    <property type="entry name" value="LAMNOPPTDASE"/>
</dbReference>
<dbReference type="GO" id="GO:0006508">
    <property type="term" value="P:proteolysis"/>
    <property type="evidence" value="ECO:0007669"/>
    <property type="project" value="UniProtKB-KW"/>
</dbReference>
<dbReference type="Gene3D" id="3.40.630.10">
    <property type="entry name" value="Zn peptidases"/>
    <property type="match status" value="1"/>
</dbReference>